<dbReference type="AlphaFoldDB" id="A0A9X6RGE8"/>
<protein>
    <recommendedName>
        <fullName evidence="5">DUF4247 domain-containing protein</fullName>
    </recommendedName>
</protein>
<evidence type="ECO:0000256" key="2">
    <source>
        <dbReference type="SAM" id="Phobius"/>
    </source>
</evidence>
<dbReference type="InterPro" id="IPR025341">
    <property type="entry name" value="DUF4247"/>
</dbReference>
<evidence type="ECO:0008006" key="5">
    <source>
        <dbReference type="Google" id="ProtNLM"/>
    </source>
</evidence>
<evidence type="ECO:0000256" key="1">
    <source>
        <dbReference type="SAM" id="MobiDB-lite"/>
    </source>
</evidence>
<feature type="region of interest" description="Disordered" evidence="1">
    <location>
        <begin position="150"/>
        <end position="282"/>
    </location>
</feature>
<dbReference type="Pfam" id="PF14042">
    <property type="entry name" value="DUF4247"/>
    <property type="match status" value="1"/>
</dbReference>
<keyword evidence="2" id="KW-0812">Transmembrane</keyword>
<keyword evidence="2" id="KW-1133">Transmembrane helix</keyword>
<organism evidence="3 4">
    <name type="scientific">Bacillus thuringiensis subsp. medellin</name>
    <dbReference type="NCBI Taxonomy" id="79672"/>
    <lineage>
        <taxon>Bacteria</taxon>
        <taxon>Bacillati</taxon>
        <taxon>Bacillota</taxon>
        <taxon>Bacilli</taxon>
        <taxon>Bacillales</taxon>
        <taxon>Bacillaceae</taxon>
        <taxon>Bacillus</taxon>
        <taxon>Bacillus cereus group</taxon>
    </lineage>
</organism>
<dbReference type="PROSITE" id="PS51257">
    <property type="entry name" value="PROKAR_LIPOPROTEIN"/>
    <property type="match status" value="1"/>
</dbReference>
<dbReference type="Proteomes" id="UP000195160">
    <property type="component" value="Unassembled WGS sequence"/>
</dbReference>
<feature type="transmembrane region" description="Helical" evidence="2">
    <location>
        <begin position="12"/>
        <end position="30"/>
    </location>
</feature>
<evidence type="ECO:0000313" key="3">
    <source>
        <dbReference type="EMBL" id="OUB99344.1"/>
    </source>
</evidence>
<comment type="caution">
    <text evidence="3">The sequence shown here is derived from an EMBL/GenBank/DDBJ whole genome shotgun (WGS) entry which is preliminary data.</text>
</comment>
<proteinExistence type="predicted"/>
<sequence length="282" mass="30895">MSNRLFTMIKSFVIPILAIVILLVVAGYALSGCQGGQTKSIQDRYPLESVAKEGKQESYVYRAANRSVPEVAKELIAERKPKQASKEDENQMFLVYSDKMYNLQKDKEKPSDTLIEISNEEFVRQNYQPSFLQGYIMGSILNDIFGSKRSSSGDYRGYNDRQNHQPVIPERPPTKEEKKTPPPITKEGKGSIIKRGDNVDSKPSVGDNVDSKPSVGDKGSITEKGSNTTPPPSTGSKGKITKTPGGSSGSDVKPKSSIKTPPRNTSPPKTRVGGSGKITKRR</sequence>
<feature type="compositionally biased region" description="Polar residues" evidence="1">
    <location>
        <begin position="257"/>
        <end position="268"/>
    </location>
</feature>
<feature type="compositionally biased region" description="Basic and acidic residues" evidence="1">
    <location>
        <begin position="172"/>
        <end position="200"/>
    </location>
</feature>
<gene>
    <name evidence="3" type="ORF">BK784_15980</name>
</gene>
<evidence type="ECO:0000313" key="4">
    <source>
        <dbReference type="Proteomes" id="UP000195160"/>
    </source>
</evidence>
<dbReference type="EMBL" id="MOOV01000123">
    <property type="protein sequence ID" value="OUB99344.1"/>
    <property type="molecule type" value="Genomic_DNA"/>
</dbReference>
<name>A0A9X6RGE8_BACTV</name>
<accession>A0A9X6RGE8</accession>
<keyword evidence="2" id="KW-0472">Membrane</keyword>
<dbReference type="RefSeq" id="WP_088067122.1">
    <property type="nucleotide sequence ID" value="NZ_MOOV01000123.1"/>
</dbReference>
<reference evidence="3 4" key="1">
    <citation type="submission" date="2016-10" db="EMBL/GenBank/DDBJ databases">
        <title>Comparative genomics of Bacillus thuringiensis reveals a path to pathogens against multiple invertebrate hosts.</title>
        <authorList>
            <person name="Zheng J."/>
            <person name="Gao Q."/>
            <person name="Liu H."/>
            <person name="Peng D."/>
            <person name="Ruan L."/>
            <person name="Sun M."/>
        </authorList>
    </citation>
    <scope>NUCLEOTIDE SEQUENCE [LARGE SCALE GENOMIC DNA]</scope>
    <source>
        <strain evidence="3">T30001</strain>
    </source>
</reference>